<reference evidence="1" key="1">
    <citation type="submission" date="2021-01" db="EMBL/GenBank/DDBJ databases">
        <title>WGS of actinomycetes isolated from Thailand.</title>
        <authorList>
            <person name="Thawai C."/>
        </authorList>
    </citation>
    <scope>NUCLEOTIDE SEQUENCE</scope>
    <source>
        <strain evidence="1">RCU-197</strain>
    </source>
</reference>
<gene>
    <name evidence="1" type="ORF">JK359_15980</name>
</gene>
<dbReference type="AlphaFoldDB" id="A0A937JNL0"/>
<dbReference type="EMBL" id="JAERRK010000007">
    <property type="protein sequence ID" value="MBL1083456.1"/>
    <property type="molecule type" value="Genomic_DNA"/>
</dbReference>
<proteinExistence type="predicted"/>
<comment type="caution">
    <text evidence="1">The sequence shown here is derived from an EMBL/GenBank/DDBJ whole genome shotgun (WGS) entry which is preliminary data.</text>
</comment>
<evidence type="ECO:0000313" key="1">
    <source>
        <dbReference type="EMBL" id="MBL1083456.1"/>
    </source>
</evidence>
<name>A0A937JNL0_9ACTN</name>
<accession>A0A937JNL0</accession>
<protein>
    <submittedName>
        <fullName evidence="1">Uncharacterized protein</fullName>
    </submittedName>
</protein>
<keyword evidence="2" id="KW-1185">Reference proteome</keyword>
<dbReference type="Proteomes" id="UP000661858">
    <property type="component" value="Unassembled WGS sequence"/>
</dbReference>
<organism evidence="1 2">
    <name type="scientific">Streptomyces actinomycinicus</name>
    <dbReference type="NCBI Taxonomy" id="1695166"/>
    <lineage>
        <taxon>Bacteria</taxon>
        <taxon>Bacillati</taxon>
        <taxon>Actinomycetota</taxon>
        <taxon>Actinomycetes</taxon>
        <taxon>Kitasatosporales</taxon>
        <taxon>Streptomycetaceae</taxon>
        <taxon>Streptomyces</taxon>
    </lineage>
</organism>
<sequence length="180" mass="18865">MVPGEVDHVSAREGREHWELLPGAGVGALRFGMSAADVAAALRVGGPPTQVGGPYGQEAFADGVTVFYDAGTLACIALDAVTGPQVLLAGFALGGSDPQQAQQCLLDYAAEHGSCLLYTPDGSLALTDLGVLLRSQEVGGVRMSRPVFVKEDWLESEYYRDRLPLEGAPAPHAPPRPPRA</sequence>
<evidence type="ECO:0000313" key="2">
    <source>
        <dbReference type="Proteomes" id="UP000661858"/>
    </source>
</evidence>